<keyword evidence="2" id="KW-1185">Reference proteome</keyword>
<dbReference type="Pfam" id="PF20329">
    <property type="entry name" value="DUF6624"/>
    <property type="match status" value="1"/>
</dbReference>
<comment type="caution">
    <text evidence="1">The sequence shown here is derived from an EMBL/GenBank/DDBJ whole genome shotgun (WGS) entry which is preliminary data.</text>
</comment>
<name>A0A9X3I922_9SPHI</name>
<reference evidence="1" key="1">
    <citation type="submission" date="2022-11" db="EMBL/GenBank/DDBJ databases">
        <authorList>
            <person name="Graham C."/>
            <person name="Newman J.D."/>
        </authorList>
    </citation>
    <scope>NUCLEOTIDE SEQUENCE</scope>
    <source>
        <strain evidence="1">DSM 19486</strain>
    </source>
</reference>
<sequence length="336" mass="39366">MKTLLFALLILFAINSGMYAQKLQYFQHLNNALQLYQDKRYADAGKAFDLAIAELGGVTTQTNFYNAACAWSLADERDKSFFYLQKILNGKMIKGWDDPVEFYDMLIKDVDFKNIKSDKRWVTTVKKAERKKDNFLKRLDKGIAIRIERMGEADQDIRTKLDSLRKKDGLNSSAERKIIKVMRQQDSTNFAAFEEIIKKFGWLGPEEIGYKNNQYLFLILQHADLENQQKYLPLFRKSFQAGKVLPKDLAYLEDRINMRLKKMQQYGSQTIINNISKKYVLYPVDDVDGVDHRRAMVGLESLKSYMKSSFNIDFDIEQYKRELPKLIELYIDQKNN</sequence>
<protein>
    <submittedName>
        <fullName evidence="1">Uncharacterized protein</fullName>
    </submittedName>
</protein>
<dbReference type="InterPro" id="IPR046732">
    <property type="entry name" value="DUF6624"/>
</dbReference>
<evidence type="ECO:0000313" key="1">
    <source>
        <dbReference type="EMBL" id="MCX3264850.1"/>
    </source>
</evidence>
<organism evidence="1 2">
    <name type="scientific">Pedobacter agri</name>
    <dbReference type="NCBI Taxonomy" id="454586"/>
    <lineage>
        <taxon>Bacteria</taxon>
        <taxon>Pseudomonadati</taxon>
        <taxon>Bacteroidota</taxon>
        <taxon>Sphingobacteriia</taxon>
        <taxon>Sphingobacteriales</taxon>
        <taxon>Sphingobacteriaceae</taxon>
        <taxon>Pedobacter</taxon>
    </lineage>
</organism>
<dbReference type="AlphaFoldDB" id="A0A9X3I922"/>
<dbReference type="RefSeq" id="WP_266268908.1">
    <property type="nucleotide sequence ID" value="NZ_JAPJUH010000002.1"/>
</dbReference>
<proteinExistence type="predicted"/>
<accession>A0A9X3I922</accession>
<dbReference type="Proteomes" id="UP001142592">
    <property type="component" value="Unassembled WGS sequence"/>
</dbReference>
<gene>
    <name evidence="1" type="ORF">OQZ29_08850</name>
</gene>
<dbReference type="EMBL" id="JAPJUH010000002">
    <property type="protein sequence ID" value="MCX3264850.1"/>
    <property type="molecule type" value="Genomic_DNA"/>
</dbReference>
<evidence type="ECO:0000313" key="2">
    <source>
        <dbReference type="Proteomes" id="UP001142592"/>
    </source>
</evidence>